<protein>
    <submittedName>
        <fullName evidence="1">Uncharacterized protein</fullName>
    </submittedName>
</protein>
<name>A0A5Q0GXC3_SACSY</name>
<dbReference type="GO" id="GO:0005975">
    <property type="term" value="P:carbohydrate metabolic process"/>
    <property type="evidence" value="ECO:0007669"/>
    <property type="project" value="UniProtKB-ARBA"/>
</dbReference>
<dbReference type="AlphaFoldDB" id="A0A5Q0GXC3"/>
<evidence type="ECO:0000313" key="1">
    <source>
        <dbReference type="EMBL" id="QFZ18707.1"/>
    </source>
</evidence>
<accession>A0A5Q0GXC3</accession>
<dbReference type="Gene3D" id="2.60.40.10">
    <property type="entry name" value="Immunoglobulins"/>
    <property type="match status" value="1"/>
</dbReference>
<sequence length="279" mass="30815">MTEHASLLVDTRRGLGLSLAGFARHLQDRSGPTLTRQRLSRHEQGSPVPERLLRAIAETCAADDALDPVLRTRWRRLLSGPEPVIAATDHRRRLHELTCRLPGNPRWPLFRQLAREHGADLDALLAGARDLLAMPPRDDWRPVEGDAVTVVEQESALGVALVRGEPFVLVATLRNSGTVPWRQRLLTRLGPPVTSSLAFTPPVLPIPDTRPGETCRITIPGRGPWFPNQSLVTYVMTFPDLTPCLPGSLILLVDASTRDDVVTHPVPVDITTRFRSLPS</sequence>
<proteinExistence type="predicted"/>
<keyword evidence="2" id="KW-1185">Reference proteome</keyword>
<reference evidence="2" key="1">
    <citation type="journal article" date="2021" name="Curr. Microbiol.">
        <title>Complete genome of nocamycin-producing strain Saccharothrix syringae NRRL B-16468 reveals the biosynthetic potential for secondary metabolites.</title>
        <authorList>
            <person name="Mo X."/>
            <person name="Yang S."/>
        </authorList>
    </citation>
    <scope>NUCLEOTIDE SEQUENCE [LARGE SCALE GENOMIC DNA]</scope>
    <source>
        <strain evidence="2">ATCC 51364 / DSM 43886 / JCM 6844 / KCTC 9398 / NBRC 14523 / NRRL B-16468 / INA 2240</strain>
    </source>
</reference>
<dbReference type="EMBL" id="CP034550">
    <property type="protein sequence ID" value="QFZ18707.1"/>
    <property type="molecule type" value="Genomic_DNA"/>
</dbReference>
<dbReference type="Proteomes" id="UP000325787">
    <property type="component" value="Chromosome"/>
</dbReference>
<dbReference type="KEGG" id="ssyi:EKG83_15675"/>
<dbReference type="RefSeq" id="WP_153278148.1">
    <property type="nucleotide sequence ID" value="NZ_CP034550.1"/>
</dbReference>
<dbReference type="OrthoDB" id="166850at2"/>
<organism evidence="1 2">
    <name type="scientific">Saccharothrix syringae</name>
    <name type="common">Nocardiopsis syringae</name>
    <dbReference type="NCBI Taxonomy" id="103733"/>
    <lineage>
        <taxon>Bacteria</taxon>
        <taxon>Bacillati</taxon>
        <taxon>Actinomycetota</taxon>
        <taxon>Actinomycetes</taxon>
        <taxon>Pseudonocardiales</taxon>
        <taxon>Pseudonocardiaceae</taxon>
        <taxon>Saccharothrix</taxon>
    </lineage>
</organism>
<evidence type="ECO:0000313" key="2">
    <source>
        <dbReference type="Proteomes" id="UP000325787"/>
    </source>
</evidence>
<gene>
    <name evidence="1" type="ORF">EKG83_15675</name>
</gene>
<dbReference type="InterPro" id="IPR013783">
    <property type="entry name" value="Ig-like_fold"/>
</dbReference>